<protein>
    <submittedName>
        <fullName evidence="1">Uncharacterized protein</fullName>
    </submittedName>
</protein>
<evidence type="ECO:0000313" key="1">
    <source>
        <dbReference type="EMBL" id="KAG5180535.1"/>
    </source>
</evidence>
<comment type="caution">
    <text evidence="1">The sequence shown here is derived from an EMBL/GenBank/DDBJ whole genome shotgun (WGS) entry which is preliminary data.</text>
</comment>
<proteinExistence type="predicted"/>
<dbReference type="EMBL" id="JAFCMP010000383">
    <property type="protein sequence ID" value="KAG5180535.1"/>
    <property type="molecule type" value="Genomic_DNA"/>
</dbReference>
<evidence type="ECO:0000313" key="2">
    <source>
        <dbReference type="Proteomes" id="UP000664859"/>
    </source>
</evidence>
<name>A0A836CBR8_9STRA</name>
<accession>A0A836CBR8</accession>
<dbReference type="AlphaFoldDB" id="A0A836CBR8"/>
<gene>
    <name evidence="1" type="ORF">JKP88DRAFT_256178</name>
</gene>
<dbReference type="Proteomes" id="UP000664859">
    <property type="component" value="Unassembled WGS sequence"/>
</dbReference>
<sequence>MTCFKTLTAPTLMPSNVGSVGSYWPAPKHLKSCSAGSPYSYAIRPLKIADACSIGSAVGITSICSGSTNAHSRLAVHFGKTQARLYCISSRSNSTCIIFSQAHEALLSVSSPPLPLHYRVHHIPKSRKLLRCWRHLAVVQDLRVQRLHLRRAVDEQCCLCCGRCGI</sequence>
<organism evidence="1 2">
    <name type="scientific">Tribonema minus</name>
    <dbReference type="NCBI Taxonomy" id="303371"/>
    <lineage>
        <taxon>Eukaryota</taxon>
        <taxon>Sar</taxon>
        <taxon>Stramenopiles</taxon>
        <taxon>Ochrophyta</taxon>
        <taxon>PX clade</taxon>
        <taxon>Xanthophyceae</taxon>
        <taxon>Tribonematales</taxon>
        <taxon>Tribonemataceae</taxon>
        <taxon>Tribonema</taxon>
    </lineage>
</organism>
<reference evidence="1" key="1">
    <citation type="submission" date="2021-02" db="EMBL/GenBank/DDBJ databases">
        <title>First Annotated Genome of the Yellow-green Alga Tribonema minus.</title>
        <authorList>
            <person name="Mahan K.M."/>
        </authorList>
    </citation>
    <scope>NUCLEOTIDE SEQUENCE</scope>
    <source>
        <strain evidence="1">UTEX B ZZ1240</strain>
    </source>
</reference>
<keyword evidence="2" id="KW-1185">Reference proteome</keyword>